<feature type="non-terminal residue" evidence="7">
    <location>
        <position position="198"/>
    </location>
</feature>
<comment type="caution">
    <text evidence="7">The sequence shown here is derived from an EMBL/GenBank/DDBJ whole genome shotgun (WGS) entry which is preliminary data.</text>
</comment>
<dbReference type="PANTHER" id="PTHR45951:SF3">
    <property type="entry name" value="PROTEIN DISPATCHED"/>
    <property type="match status" value="1"/>
</dbReference>
<evidence type="ECO:0000256" key="2">
    <source>
        <dbReference type="ARBA" id="ARBA00022692"/>
    </source>
</evidence>
<organism evidence="7 8">
    <name type="scientific">Rotaria sordida</name>
    <dbReference type="NCBI Taxonomy" id="392033"/>
    <lineage>
        <taxon>Eukaryota</taxon>
        <taxon>Metazoa</taxon>
        <taxon>Spiralia</taxon>
        <taxon>Gnathifera</taxon>
        <taxon>Rotifera</taxon>
        <taxon>Eurotatoria</taxon>
        <taxon>Bdelloidea</taxon>
        <taxon>Philodinida</taxon>
        <taxon>Philodinidae</taxon>
        <taxon>Rotaria</taxon>
    </lineage>
</organism>
<dbReference type="PANTHER" id="PTHR45951">
    <property type="entry name" value="PROTEIN DISPATCHED-RELATED"/>
    <property type="match status" value="1"/>
</dbReference>
<dbReference type="GO" id="GO:0022857">
    <property type="term" value="F:transmembrane transporter activity"/>
    <property type="evidence" value="ECO:0007669"/>
    <property type="project" value="TreeGrafter"/>
</dbReference>
<feature type="transmembrane region" description="Helical" evidence="6">
    <location>
        <begin position="93"/>
        <end position="115"/>
    </location>
</feature>
<name>A0A820I2S7_9BILA</name>
<evidence type="ECO:0000256" key="4">
    <source>
        <dbReference type="ARBA" id="ARBA00023136"/>
    </source>
</evidence>
<keyword evidence="3 6" id="KW-1133">Transmembrane helix</keyword>
<dbReference type="EMBL" id="CAJOBE010033905">
    <property type="protein sequence ID" value="CAF4301991.1"/>
    <property type="molecule type" value="Genomic_DNA"/>
</dbReference>
<keyword evidence="4 6" id="KW-0472">Membrane</keyword>
<dbReference type="GO" id="GO:0016020">
    <property type="term" value="C:membrane"/>
    <property type="evidence" value="ECO:0007669"/>
    <property type="project" value="UniProtKB-SubCell"/>
</dbReference>
<dbReference type="InterPro" id="IPR052081">
    <property type="entry name" value="Dispatched_Hh_regulator"/>
</dbReference>
<keyword evidence="5" id="KW-0325">Glycoprotein</keyword>
<proteinExistence type="predicted"/>
<keyword evidence="2 6" id="KW-0812">Transmembrane</keyword>
<feature type="non-terminal residue" evidence="7">
    <location>
        <position position="1"/>
    </location>
</feature>
<evidence type="ECO:0000256" key="3">
    <source>
        <dbReference type="ARBA" id="ARBA00022989"/>
    </source>
</evidence>
<accession>A0A820I2S7</accession>
<gene>
    <name evidence="7" type="ORF">FNK824_LOCUS40673</name>
</gene>
<dbReference type="GO" id="GO:0007224">
    <property type="term" value="P:smoothened signaling pathway"/>
    <property type="evidence" value="ECO:0007669"/>
    <property type="project" value="TreeGrafter"/>
</dbReference>
<evidence type="ECO:0000256" key="1">
    <source>
        <dbReference type="ARBA" id="ARBA00004141"/>
    </source>
</evidence>
<comment type="subcellular location">
    <subcellularLocation>
        <location evidence="1">Membrane</location>
        <topology evidence="1">Multi-pass membrane protein</topology>
    </subcellularLocation>
</comment>
<sequence length="198" mass="23113">TNISFIQVFGIFIGTCVLIYFAITFTAIAAFAIIYEKYIQNMISHVLSMCCTDFVNKSANSVLTKLDYRFSSVCRACRHYIFGRFMPLIIFKLRYVLVFNFLLIGILGLIGSFYYPKLNVPSTQKTALFLKDNPMEIYEFSMKNQFNGYLKEDKRLFTYPAISFIFGIRDIDDGYIFDMNDRGRLHLMPLYLNRQITL</sequence>
<dbReference type="Proteomes" id="UP000663874">
    <property type="component" value="Unassembled WGS sequence"/>
</dbReference>
<reference evidence="7" key="1">
    <citation type="submission" date="2021-02" db="EMBL/GenBank/DDBJ databases">
        <authorList>
            <person name="Nowell W R."/>
        </authorList>
    </citation>
    <scope>NUCLEOTIDE SEQUENCE</scope>
</reference>
<evidence type="ECO:0000313" key="7">
    <source>
        <dbReference type="EMBL" id="CAF4301991.1"/>
    </source>
</evidence>
<evidence type="ECO:0000256" key="6">
    <source>
        <dbReference type="SAM" id="Phobius"/>
    </source>
</evidence>
<dbReference type="AlphaFoldDB" id="A0A820I2S7"/>
<evidence type="ECO:0000256" key="5">
    <source>
        <dbReference type="ARBA" id="ARBA00023180"/>
    </source>
</evidence>
<feature type="transmembrane region" description="Helical" evidence="6">
    <location>
        <begin position="6"/>
        <end position="35"/>
    </location>
</feature>
<protein>
    <submittedName>
        <fullName evidence="7">Uncharacterized protein</fullName>
    </submittedName>
</protein>
<evidence type="ECO:0000313" key="8">
    <source>
        <dbReference type="Proteomes" id="UP000663874"/>
    </source>
</evidence>